<dbReference type="RefSeq" id="WP_146579249.1">
    <property type="nucleotide sequence ID" value="NZ_SJPM01000008.1"/>
</dbReference>
<gene>
    <name evidence="7" type="ORF">Pla100_39590</name>
</gene>
<dbReference type="InterPro" id="IPR001434">
    <property type="entry name" value="OmcB-like_DUF11"/>
</dbReference>
<keyword evidence="8" id="KW-1185">Reference proteome</keyword>
<reference evidence="7 8" key="1">
    <citation type="submission" date="2019-02" db="EMBL/GenBank/DDBJ databases">
        <title>Deep-cultivation of Planctomycetes and their phenomic and genomic characterization uncovers novel biology.</title>
        <authorList>
            <person name="Wiegand S."/>
            <person name="Jogler M."/>
            <person name="Boedeker C."/>
            <person name="Pinto D."/>
            <person name="Vollmers J."/>
            <person name="Rivas-Marin E."/>
            <person name="Kohn T."/>
            <person name="Peeters S.H."/>
            <person name="Heuer A."/>
            <person name="Rast P."/>
            <person name="Oberbeckmann S."/>
            <person name="Bunk B."/>
            <person name="Jeske O."/>
            <person name="Meyerdierks A."/>
            <person name="Storesund J.E."/>
            <person name="Kallscheuer N."/>
            <person name="Luecker S."/>
            <person name="Lage O.M."/>
            <person name="Pohl T."/>
            <person name="Merkel B.J."/>
            <person name="Hornburger P."/>
            <person name="Mueller R.-W."/>
            <person name="Bruemmer F."/>
            <person name="Labrenz M."/>
            <person name="Spormann A.M."/>
            <person name="Op Den Camp H."/>
            <person name="Overmann J."/>
            <person name="Amann R."/>
            <person name="Jetten M.S.M."/>
            <person name="Mascher T."/>
            <person name="Medema M.H."/>
            <person name="Devos D.P."/>
            <person name="Kaster A.-K."/>
            <person name="Ovreas L."/>
            <person name="Rohde M."/>
            <person name="Galperin M.Y."/>
            <person name="Jogler C."/>
        </authorList>
    </citation>
    <scope>NUCLEOTIDE SEQUENCE [LARGE SCALE GENOMIC DNA]</scope>
    <source>
        <strain evidence="7 8">Pla100</strain>
    </source>
</reference>
<dbReference type="Proteomes" id="UP000316213">
    <property type="component" value="Unassembled WGS sequence"/>
</dbReference>
<dbReference type="PANTHER" id="PTHR34819:SF3">
    <property type="entry name" value="CELL SURFACE PROTEIN"/>
    <property type="match status" value="1"/>
</dbReference>
<keyword evidence="2" id="KW-0964">Secreted</keyword>
<keyword evidence="3" id="KW-0732">Signal</keyword>
<dbReference type="InterPro" id="IPR051172">
    <property type="entry name" value="Chlamydia_OmcB"/>
</dbReference>
<proteinExistence type="predicted"/>
<comment type="caution">
    <text evidence="7">The sequence shown here is derived from an EMBL/GenBank/DDBJ whole genome shotgun (WGS) entry which is preliminary data.</text>
</comment>
<dbReference type="SUPFAM" id="SSF49401">
    <property type="entry name" value="Bacterial adhesins"/>
    <property type="match status" value="1"/>
</dbReference>
<evidence type="ECO:0000259" key="6">
    <source>
        <dbReference type="Pfam" id="PF17210"/>
    </source>
</evidence>
<evidence type="ECO:0000313" key="8">
    <source>
        <dbReference type="Proteomes" id="UP000316213"/>
    </source>
</evidence>
<dbReference type="Pfam" id="PF17210">
    <property type="entry name" value="SdrD_B"/>
    <property type="match status" value="1"/>
</dbReference>
<organism evidence="7 8">
    <name type="scientific">Neorhodopirellula pilleata</name>
    <dbReference type="NCBI Taxonomy" id="2714738"/>
    <lineage>
        <taxon>Bacteria</taxon>
        <taxon>Pseudomonadati</taxon>
        <taxon>Planctomycetota</taxon>
        <taxon>Planctomycetia</taxon>
        <taxon>Pirellulales</taxon>
        <taxon>Pirellulaceae</taxon>
        <taxon>Neorhodopirellula</taxon>
    </lineage>
</organism>
<dbReference type="InterPro" id="IPR047589">
    <property type="entry name" value="DUF11_rpt"/>
</dbReference>
<evidence type="ECO:0000259" key="5">
    <source>
        <dbReference type="Pfam" id="PF01345"/>
    </source>
</evidence>
<protein>
    <submittedName>
        <fullName evidence="7">Cna protein B-type domain protein</fullName>
    </submittedName>
</protein>
<dbReference type="Gene3D" id="2.60.40.10">
    <property type="entry name" value="Immunoglobulins"/>
    <property type="match status" value="5"/>
</dbReference>
<dbReference type="OrthoDB" id="158862at2"/>
<accession>A0A5C6A4P7</accession>
<feature type="domain" description="DUF11" evidence="5">
    <location>
        <begin position="880"/>
        <end position="995"/>
    </location>
</feature>
<dbReference type="SUPFAM" id="SSF117074">
    <property type="entry name" value="Hypothetical protein PA1324"/>
    <property type="match status" value="2"/>
</dbReference>
<feature type="domain" description="SD-repeat containing protein B" evidence="6">
    <location>
        <begin position="1401"/>
        <end position="1487"/>
    </location>
</feature>
<dbReference type="PANTHER" id="PTHR34819">
    <property type="entry name" value="LARGE CYSTEINE-RICH PERIPLASMIC PROTEIN OMCB"/>
    <property type="match status" value="1"/>
</dbReference>
<feature type="domain" description="DUF11" evidence="5">
    <location>
        <begin position="1133"/>
        <end position="1265"/>
    </location>
</feature>
<name>A0A5C6A4P7_9BACT</name>
<dbReference type="NCBIfam" id="TIGR01451">
    <property type="entry name" value="B_ant_repeat"/>
    <property type="match status" value="6"/>
</dbReference>
<evidence type="ECO:0000256" key="4">
    <source>
        <dbReference type="SAM" id="MobiDB-lite"/>
    </source>
</evidence>
<dbReference type="GO" id="GO:0005576">
    <property type="term" value="C:extracellular region"/>
    <property type="evidence" value="ECO:0007669"/>
    <property type="project" value="UniProtKB-SubCell"/>
</dbReference>
<dbReference type="EMBL" id="SJPM01000008">
    <property type="protein sequence ID" value="TWT94347.1"/>
    <property type="molecule type" value="Genomic_DNA"/>
</dbReference>
<feature type="domain" description="DUF11" evidence="5">
    <location>
        <begin position="1273"/>
        <end position="1389"/>
    </location>
</feature>
<feature type="domain" description="DUF11" evidence="5">
    <location>
        <begin position="571"/>
        <end position="687"/>
    </location>
</feature>
<dbReference type="InterPro" id="IPR013783">
    <property type="entry name" value="Ig-like_fold"/>
</dbReference>
<comment type="subcellular location">
    <subcellularLocation>
        <location evidence="1">Secreted</location>
    </subcellularLocation>
</comment>
<evidence type="ECO:0000256" key="3">
    <source>
        <dbReference type="ARBA" id="ARBA00022729"/>
    </source>
</evidence>
<evidence type="ECO:0000313" key="7">
    <source>
        <dbReference type="EMBL" id="TWT94347.1"/>
    </source>
</evidence>
<feature type="domain" description="DUF11" evidence="5">
    <location>
        <begin position="1002"/>
        <end position="1126"/>
    </location>
</feature>
<sequence length="1519" mass="154063">MKFQRILDRLIGFDRPSKRASGHPNRGKRSRGLRLESLQKRELLAADMGSITGIAYIDADGDGVVDAGETRLQNVEVELYLDDVVQNGQFDAGETFVGTMTTGPDGVYTFNNLDGNDVDTPTLPIVATDDGFYILRFAAGVGGVQDSGGAVLTGVQLSGDVGAQVTDDTGVVQQTVDGFTTAQPGQPISQSVVGTATDSSGDLGVGSNVLGQERDVEVVVLGHNDPGNASADLSVSAVTNRLSLDVGSDVRASFLVQYDGIDADGAGLVLDPIGLRNGGANGVSLNDGDAAAGLMLAIRADNIIADALIVTIYTDGANFSTATIDLPNNLADPNPAEIFVPFTAFIVGDEDGLGGGTGADFSDVGAIEASLDSDLVTFGLDFSVSILESRRSNETVANSAATVPLFLGGEVFVDNGGGVDQAEQDNGLLDAGEPVFLATGGNEIEVHLYDTDPSGVGATPIATTTVDPAGGANPGSYLFDTVGADPLGPGTYFVVIPESEFTTGEPLVGFRGSSVDTPVGVTDDDADNDNDGSLVAGVGFVSGPITLTIGGEPTTGNTNTTVDFGVLPEVDLRIDKTINAGASTLQPGGTAVFTITVSNLGLNEATNVVVDDFAPVGLTITSVQDSVPDPVSFTTSTIGGRPAQSFNVGSLAAGASATFTVTATIDGAISSDPINEAQVSGFQVEANIDTVPADRNPGDPLDGALENNIALETVDIPFADISVTKTDSLTTTAAGTQITYTITVTNDAGADAAANVVALDTLPVGTTFVSGTFTDGTGTVDPVVGGADDGKIRAVLGSLAPGEDETFTIIVDVDPDLADGDSPLGNSVTVTADNAPDATATDDTAVTRLTDVTVTKTVLSTRTPDDRTDGDDTDDIIDSTDPFSISAGGFVTYQITATNSGPSVARGVQVTDTLNGSLTLVAGSFDAGTSGATLVPPTGQALTFNLPDLGVGESRTFTFEVQVASNQFDPIANTATISSTDPESDSTNNTGTVSIDPDPRIDLILDKTVAPTTAVPGQDQVVYTFTVSHDTDSLSDAINVDVTDTLPAGLTGVTITGTGITNQNFNTTTRALLVEYASIPVGETRTFTVTADINNDATGTIVNSASVVVPGVTELDTANNSDTATITLTPQFDLVVSKAVTGNTTVGPLDNVTYTIVVSHDTDDDGTEADNGQSPSRATNVVLTDVLPAGLTFTSATAAGAAVTPTNTNGTLVFPAFDLAPGATQTYTITASVNDDANGPLTNNVSFVTAAGETDTNNNSASAVVTVTPQANVRVSKSVDIATAQAGSQLTYTVIVNNDGPSPAANVTAVDTLPAGVTFVSGVGPGGAALSATGQTVTVNGGTLASGGSFQFTIVASVNAGTIASQVNTVNVTTSTAETNSSDNSATATTAIDQAINELSGTIFRDFNNDGILNGMDNPLAGIELLLTGGDLGAAGRRTTTDANGVYQFDDLIAGTYNVQRLTLPEYFNDGLETAGPSATPADAANETIQVIVGGAGGTTAPENDFALVPFLSYKLCIL</sequence>
<evidence type="ECO:0000256" key="2">
    <source>
        <dbReference type="ARBA" id="ARBA00022525"/>
    </source>
</evidence>
<evidence type="ECO:0000256" key="1">
    <source>
        <dbReference type="ARBA" id="ARBA00004613"/>
    </source>
</evidence>
<dbReference type="InterPro" id="IPR008966">
    <property type="entry name" value="Adhesion_dom_sf"/>
</dbReference>
<feature type="domain" description="DUF11" evidence="5">
    <location>
        <begin position="720"/>
        <end position="847"/>
    </location>
</feature>
<dbReference type="InterPro" id="IPR033764">
    <property type="entry name" value="Sdr_B"/>
</dbReference>
<feature type="compositionally biased region" description="Polar residues" evidence="4">
    <location>
        <begin position="975"/>
        <end position="993"/>
    </location>
</feature>
<dbReference type="Pfam" id="PF01345">
    <property type="entry name" value="DUF11"/>
    <property type="match status" value="6"/>
</dbReference>
<feature type="region of interest" description="Disordered" evidence="4">
    <location>
        <begin position="975"/>
        <end position="997"/>
    </location>
</feature>